<keyword evidence="1" id="KW-0732">Signal</keyword>
<organism evidence="3 4">
    <name type="scientific">Exercitatus varius</name>
    <dbReference type="NCBI Taxonomy" id="67857"/>
    <lineage>
        <taxon>Bacteria</taxon>
        <taxon>Pseudomonadati</taxon>
        <taxon>Pseudomonadota</taxon>
        <taxon>Gammaproteobacteria</taxon>
        <taxon>Pasteurellales</taxon>
        <taxon>Pasteurellaceae</taxon>
        <taxon>Exercitatus</taxon>
    </lineage>
</organism>
<feature type="chain" id="PRO_5043812388" evidence="1">
    <location>
        <begin position="19"/>
        <end position="234"/>
    </location>
</feature>
<evidence type="ECO:0000313" key="4">
    <source>
        <dbReference type="Proteomes" id="UP001214976"/>
    </source>
</evidence>
<feature type="signal peptide" evidence="1">
    <location>
        <begin position="1"/>
        <end position="18"/>
    </location>
</feature>
<reference evidence="3 5" key="1">
    <citation type="submission" date="2023-03" db="EMBL/GenBank/DDBJ databases">
        <title>Classification of Bisgaard taxon 6 and taxon 10 as Exercitatus varius gen. nov., spec. nov.</title>
        <authorList>
            <person name="Christensen H."/>
        </authorList>
    </citation>
    <scope>NUCLEOTIDE SEQUENCE</scope>
    <source>
        <strain evidence="2 5">23350_01</strain>
        <strain evidence="3">86116</strain>
    </source>
</reference>
<evidence type="ECO:0000313" key="2">
    <source>
        <dbReference type="EMBL" id="MDG2945435.1"/>
    </source>
</evidence>
<protein>
    <submittedName>
        <fullName evidence="3">DUF4198 domain-containing protein</fullName>
    </submittedName>
</protein>
<evidence type="ECO:0000313" key="3">
    <source>
        <dbReference type="EMBL" id="MDG2949955.1"/>
    </source>
</evidence>
<dbReference type="EMBL" id="JARQTX010000003">
    <property type="protein sequence ID" value="MDG2945435.1"/>
    <property type="molecule type" value="Genomic_DNA"/>
</dbReference>
<dbReference type="Proteomes" id="UP001216057">
    <property type="component" value="Unassembled WGS sequence"/>
</dbReference>
<name>A0AAW6QCN1_9PAST</name>
<dbReference type="InterPro" id="IPR019613">
    <property type="entry name" value="DUF4198"/>
</dbReference>
<dbReference type="Pfam" id="PF10670">
    <property type="entry name" value="DUF4198"/>
    <property type="match status" value="1"/>
</dbReference>
<sequence length="234" mass="25749">MKKIVFILTALFAFPATAHNVWLQKDPQHNDTYVLKFGHETAENYPESKVKSVRAITGDGKDGKVTLSFRPAQNGKGETHIKANNAAIIYMQFDNGVWSKLASGKFVEKSKKDAPDAEFSLNPVKLGKAILSWNEQATKPHNMSYELVPQGKPAAGKPLAILVLRNGSPIAGIKVGLGEDQPANLSDANGIAQFTPSRGFNKVWAEFNEKVTDNPDYTDRSIEYLLTFDADENQ</sequence>
<comment type="caution">
    <text evidence="3">The sequence shown here is derived from an EMBL/GenBank/DDBJ whole genome shotgun (WGS) entry which is preliminary data.</text>
</comment>
<evidence type="ECO:0000313" key="5">
    <source>
        <dbReference type="Proteomes" id="UP001216057"/>
    </source>
</evidence>
<dbReference type="AlphaFoldDB" id="A0AAW6QCN1"/>
<dbReference type="RefSeq" id="WP_317477056.1">
    <property type="nucleotide sequence ID" value="NZ_JARQTW010000008.1"/>
</dbReference>
<accession>A0AAW6QCN1</accession>
<gene>
    <name evidence="3" type="ORF">P7M15_05390</name>
    <name evidence="2" type="ORF">P7M32_03190</name>
</gene>
<dbReference type="EMBL" id="JARQTW010000008">
    <property type="protein sequence ID" value="MDG2949955.1"/>
    <property type="molecule type" value="Genomic_DNA"/>
</dbReference>
<keyword evidence="5" id="KW-1185">Reference proteome</keyword>
<evidence type="ECO:0000256" key="1">
    <source>
        <dbReference type="SAM" id="SignalP"/>
    </source>
</evidence>
<dbReference type="Proteomes" id="UP001214976">
    <property type="component" value="Unassembled WGS sequence"/>
</dbReference>
<proteinExistence type="predicted"/>